<dbReference type="Proteomes" id="UP001222770">
    <property type="component" value="Unassembled WGS sequence"/>
</dbReference>
<dbReference type="Pfam" id="PF01636">
    <property type="entry name" value="APH"/>
    <property type="match status" value="1"/>
</dbReference>
<dbReference type="InterPro" id="IPR015897">
    <property type="entry name" value="CHK_kinase-like"/>
</dbReference>
<gene>
    <name evidence="2" type="ORF">POM99_00635</name>
</gene>
<keyword evidence="3" id="KW-1185">Reference proteome</keyword>
<dbReference type="PANTHER" id="PTHR23020">
    <property type="entry name" value="UNCHARACTERIZED NUCLEAR HORMONE RECEPTOR-RELATED"/>
    <property type="match status" value="1"/>
</dbReference>
<evidence type="ECO:0000259" key="1">
    <source>
        <dbReference type="SMART" id="SM00587"/>
    </source>
</evidence>
<dbReference type="InterPro" id="IPR002575">
    <property type="entry name" value="Aminoglycoside_PTrfase"/>
</dbReference>
<comment type="caution">
    <text evidence="2">The sequence shown here is derived from an EMBL/GenBank/DDBJ whole genome shotgun (WGS) entry which is preliminary data.</text>
</comment>
<sequence>MDAFPRNPGEVTPGWIEGHLRAAGLLGEARITGLGWQPIGTGQVGETARFTLAYDRPCAAPVTLAGKFASTDPTSRHTAATMRLYAKEVHFYRHVAPLLDVRVPCVFAAEIDAAGAEFVLLFEDLGPARGGNQLEGCSLADARAAVVQAAAIHAPTRNLPAVVSEPALRLPPELLAHIVTLYHQAHAVFRERYDGLLAPELMAVADRLDALAEGFFHRELPDQGLTHGDFRLDNMLFDIRSGVEPIAVVDWQTCSPGCAMNDLGYFMGCGIGSALRRPHEAELLDLYAAEMTRRGAPTTRAGLWNRYRIGALHGVSTAVFSSAFVVRTERGDANFLSMARGACELAAEHDGIGALSAFLETGRC</sequence>
<name>A0ABT6CCN7_9SPHN</name>
<evidence type="ECO:0000313" key="2">
    <source>
        <dbReference type="EMBL" id="MDF8331694.1"/>
    </source>
</evidence>
<feature type="domain" description="CHK kinase-like" evidence="1">
    <location>
        <begin position="120"/>
        <end position="297"/>
    </location>
</feature>
<organism evidence="2 3">
    <name type="scientific">Novosphingobium cyanobacteriorum</name>
    <dbReference type="NCBI Taxonomy" id="3024215"/>
    <lineage>
        <taxon>Bacteria</taxon>
        <taxon>Pseudomonadati</taxon>
        <taxon>Pseudomonadota</taxon>
        <taxon>Alphaproteobacteria</taxon>
        <taxon>Sphingomonadales</taxon>
        <taxon>Sphingomonadaceae</taxon>
        <taxon>Novosphingobium</taxon>
    </lineage>
</organism>
<dbReference type="InterPro" id="IPR052961">
    <property type="entry name" value="Oxido-Kinase-like_Enzymes"/>
</dbReference>
<dbReference type="Gene3D" id="3.90.1200.10">
    <property type="match status" value="1"/>
</dbReference>
<dbReference type="RefSeq" id="WP_277274800.1">
    <property type="nucleotide sequence ID" value="NZ_JAROCY010000001.1"/>
</dbReference>
<evidence type="ECO:0000313" key="3">
    <source>
        <dbReference type="Proteomes" id="UP001222770"/>
    </source>
</evidence>
<protein>
    <submittedName>
        <fullName evidence="2">Phosphotransferase</fullName>
    </submittedName>
</protein>
<reference evidence="2 3" key="1">
    <citation type="submission" date="2023-03" db="EMBL/GenBank/DDBJ databases">
        <title>Novosphingobium cyanobacteriorum sp. nov., isolated from a eutrophic reservoir during the Microcystis bloom period.</title>
        <authorList>
            <person name="Kang M."/>
            <person name="Le V."/>
            <person name="Ko S.-R."/>
            <person name="Lee S.-A."/>
            <person name="Ahn C.-Y."/>
        </authorList>
    </citation>
    <scope>NUCLEOTIDE SEQUENCE [LARGE SCALE GENOMIC DNA]</scope>
    <source>
        <strain evidence="2 3">HBC54</strain>
    </source>
</reference>
<dbReference type="PANTHER" id="PTHR23020:SF41">
    <property type="entry name" value="AMINOGLYCOSIDE PHOSPHOTRANSFERASE DOMAIN-CONTAINING PROTEIN"/>
    <property type="match status" value="1"/>
</dbReference>
<dbReference type="InterPro" id="IPR011009">
    <property type="entry name" value="Kinase-like_dom_sf"/>
</dbReference>
<dbReference type="EMBL" id="JAROCY010000001">
    <property type="protein sequence ID" value="MDF8331694.1"/>
    <property type="molecule type" value="Genomic_DNA"/>
</dbReference>
<dbReference type="SUPFAM" id="SSF56112">
    <property type="entry name" value="Protein kinase-like (PK-like)"/>
    <property type="match status" value="1"/>
</dbReference>
<proteinExistence type="predicted"/>
<dbReference type="SMART" id="SM00587">
    <property type="entry name" value="CHK"/>
    <property type="match status" value="1"/>
</dbReference>
<accession>A0ABT6CCN7</accession>